<evidence type="ECO:0000259" key="2">
    <source>
        <dbReference type="Pfam" id="PF14353"/>
    </source>
</evidence>
<gene>
    <name evidence="3" type="ORF">AALT52_07955</name>
</gene>
<evidence type="ECO:0000313" key="4">
    <source>
        <dbReference type="Proteomes" id="UP001565236"/>
    </source>
</evidence>
<dbReference type="EMBL" id="JBCLUF010000030">
    <property type="protein sequence ID" value="MEY8662819.1"/>
    <property type="molecule type" value="Genomic_DNA"/>
</dbReference>
<evidence type="ECO:0000313" key="3">
    <source>
        <dbReference type="EMBL" id="MEY8662819.1"/>
    </source>
</evidence>
<comment type="caution">
    <text evidence="3">The sequence shown here is derived from an EMBL/GenBank/DDBJ whole genome shotgun (WGS) entry which is preliminary data.</text>
</comment>
<dbReference type="Proteomes" id="UP001565236">
    <property type="component" value="Unassembled WGS sequence"/>
</dbReference>
<feature type="domain" description="CpXC" evidence="2">
    <location>
        <begin position="11"/>
        <end position="139"/>
    </location>
</feature>
<name>A0ABV4DUK5_9LACO</name>
<sequence>MTKISTQVLICPNCQTKTTFKKYDSINATLEPKLKEQLLTGELFTFTCPDCQTKATVLYDLLYTDVKQKLLIQYVADEKNLAQARQNISQALLAAHQLSDQDLLADGYEIRYTADPGALREKIMLRDEKIDDRIVELMKYILLTQQEIDYDQVLFERKAPGQLELVATKGDQIIANAPFSYDFYNELNKMFASHLKERPSNVDQTYARKFYTN</sequence>
<accession>A0ABV4DUK5</accession>
<reference evidence="3 4" key="1">
    <citation type="submission" date="2024-03" db="EMBL/GenBank/DDBJ databases">
        <title>Mouse gut bacterial collection (mGBC) of GemPharmatech.</title>
        <authorList>
            <person name="He Y."/>
            <person name="Dong L."/>
            <person name="Wu D."/>
            <person name="Gao X."/>
            <person name="Lin Z."/>
        </authorList>
    </citation>
    <scope>NUCLEOTIDE SEQUENCE [LARGE SCALE GENOMIC DNA]</scope>
    <source>
        <strain evidence="3 4">15-30</strain>
    </source>
</reference>
<proteinExistence type="predicted"/>
<feature type="coiled-coil region" evidence="1">
    <location>
        <begin position="67"/>
        <end position="101"/>
    </location>
</feature>
<dbReference type="RefSeq" id="WP_369942653.1">
    <property type="nucleotide sequence ID" value="NZ_JBCLUF010000030.1"/>
</dbReference>
<dbReference type="Pfam" id="PF14353">
    <property type="entry name" value="CpXC"/>
    <property type="match status" value="1"/>
</dbReference>
<organism evidence="3 4">
    <name type="scientific">Ligilactobacillus faecis</name>
    <dbReference type="NCBI Taxonomy" id="762833"/>
    <lineage>
        <taxon>Bacteria</taxon>
        <taxon>Bacillati</taxon>
        <taxon>Bacillota</taxon>
        <taxon>Bacilli</taxon>
        <taxon>Lactobacillales</taxon>
        <taxon>Lactobacillaceae</taxon>
        <taxon>Ligilactobacillus</taxon>
    </lineage>
</organism>
<keyword evidence="1" id="KW-0175">Coiled coil</keyword>
<dbReference type="InterPro" id="IPR025682">
    <property type="entry name" value="CpXC_dom"/>
</dbReference>
<protein>
    <submittedName>
        <fullName evidence="3">CpXC domain-containing protein</fullName>
    </submittedName>
</protein>
<keyword evidence="4" id="KW-1185">Reference proteome</keyword>
<evidence type="ECO:0000256" key="1">
    <source>
        <dbReference type="SAM" id="Coils"/>
    </source>
</evidence>